<sequence>MQFIDLKTQYARNKEKIDKAVLDVMGDGRYIMGPQVKELEERLAKFVGVKHCISCSNGTDAMTIPLMAMGIGEGDAVFTTAFTFFATAEVIALRGAVPVFVDIDPDTFNIDPAALEAAIERTLKEGKLTPKAIIAVDLFGLPADYFRLRAISKKYGLVLIEDGAQGFGGEIIGKKACSFGDVATTSFFPAKPLGCYGDGGAIFLNDDELAGKCESIRVHGKGSEKYDNVRIGLNARLDTIQAAILSCKLDIFPEEIESRQRVARLYTERLRDVVKTPVIPKGYRSVYAQYTVMLPEGTDRSAVMAKMKERGVPTFVYYPKPMHLQGAFSALGHKEGDFPHAEAASARVLSLPMHPYLEEAEIEQIANALRESL</sequence>
<dbReference type="InterPro" id="IPR015422">
    <property type="entry name" value="PyrdxlP-dep_Trfase_small"/>
</dbReference>
<protein>
    <submittedName>
        <fullName evidence="4">DegT/DnrJ/EryC1/StrS aminotransferase family protein</fullName>
    </submittedName>
</protein>
<dbReference type="GO" id="GO:0030170">
    <property type="term" value="F:pyridoxal phosphate binding"/>
    <property type="evidence" value="ECO:0007669"/>
    <property type="project" value="TreeGrafter"/>
</dbReference>
<feature type="active site" description="Proton acceptor" evidence="1">
    <location>
        <position position="191"/>
    </location>
</feature>
<dbReference type="Gene3D" id="3.90.1150.10">
    <property type="entry name" value="Aspartate Aminotransferase, domain 1"/>
    <property type="match status" value="1"/>
</dbReference>
<evidence type="ECO:0000256" key="2">
    <source>
        <dbReference type="PIRSR" id="PIRSR000390-2"/>
    </source>
</evidence>
<keyword evidence="5" id="KW-1185">Reference proteome</keyword>
<organism evidence="4 5">
    <name type="scientific">Zongyangia hominis</name>
    <dbReference type="NCBI Taxonomy" id="2763677"/>
    <lineage>
        <taxon>Bacteria</taxon>
        <taxon>Bacillati</taxon>
        <taxon>Bacillota</taxon>
        <taxon>Clostridia</taxon>
        <taxon>Eubacteriales</taxon>
        <taxon>Oscillospiraceae</taxon>
        <taxon>Zongyangia</taxon>
    </lineage>
</organism>
<proteinExistence type="inferred from homology"/>
<keyword evidence="4" id="KW-0032">Aminotransferase</keyword>
<dbReference type="PANTHER" id="PTHR30244">
    <property type="entry name" value="TRANSAMINASE"/>
    <property type="match status" value="1"/>
</dbReference>
<dbReference type="CDD" id="cd00616">
    <property type="entry name" value="AHBA_syn"/>
    <property type="match status" value="1"/>
</dbReference>
<dbReference type="Pfam" id="PF01041">
    <property type="entry name" value="DegT_DnrJ_EryC1"/>
    <property type="match status" value="1"/>
</dbReference>
<feature type="modified residue" description="N6-(pyridoxal phosphate)lysine" evidence="2">
    <location>
        <position position="191"/>
    </location>
</feature>
<dbReference type="GO" id="GO:0000271">
    <property type="term" value="P:polysaccharide biosynthetic process"/>
    <property type="evidence" value="ECO:0007669"/>
    <property type="project" value="TreeGrafter"/>
</dbReference>
<dbReference type="PIRSF" id="PIRSF000390">
    <property type="entry name" value="PLP_StrS"/>
    <property type="match status" value="1"/>
</dbReference>
<dbReference type="RefSeq" id="WP_262396573.1">
    <property type="nucleotide sequence ID" value="NZ_JACRTC010000001.1"/>
</dbReference>
<dbReference type="InterPro" id="IPR015424">
    <property type="entry name" value="PyrdxlP-dep_Trfase"/>
</dbReference>
<evidence type="ECO:0000256" key="1">
    <source>
        <dbReference type="PIRSR" id="PIRSR000390-1"/>
    </source>
</evidence>
<comment type="caution">
    <text evidence="4">The sequence shown here is derived from an EMBL/GenBank/DDBJ whole genome shotgun (WGS) entry which is preliminary data.</text>
</comment>
<keyword evidence="2 3" id="KW-0663">Pyridoxal phosphate</keyword>
<comment type="similarity">
    <text evidence="3">Belongs to the DegT/DnrJ/EryC1 family.</text>
</comment>
<dbReference type="Gene3D" id="3.40.640.10">
    <property type="entry name" value="Type I PLP-dependent aspartate aminotransferase-like (Major domain)"/>
    <property type="match status" value="1"/>
</dbReference>
<accession>A0A926IAU7</accession>
<dbReference type="Proteomes" id="UP000660861">
    <property type="component" value="Unassembled WGS sequence"/>
</dbReference>
<evidence type="ECO:0000313" key="4">
    <source>
        <dbReference type="EMBL" id="MBC8569475.1"/>
    </source>
</evidence>
<gene>
    <name evidence="4" type="ORF">H8709_01340</name>
</gene>
<dbReference type="SUPFAM" id="SSF53383">
    <property type="entry name" value="PLP-dependent transferases"/>
    <property type="match status" value="1"/>
</dbReference>
<dbReference type="AlphaFoldDB" id="A0A926IAU7"/>
<evidence type="ECO:0000256" key="3">
    <source>
        <dbReference type="RuleBase" id="RU004508"/>
    </source>
</evidence>
<dbReference type="EMBL" id="JACRTC010000001">
    <property type="protein sequence ID" value="MBC8569475.1"/>
    <property type="molecule type" value="Genomic_DNA"/>
</dbReference>
<dbReference type="InterPro" id="IPR015421">
    <property type="entry name" value="PyrdxlP-dep_Trfase_major"/>
</dbReference>
<dbReference type="PANTHER" id="PTHR30244:SF42">
    <property type="entry name" value="UDP-2-ACETAMIDO-2-DEOXY-3-OXO-D-GLUCURONATE AMINOTRANSFERASE"/>
    <property type="match status" value="1"/>
</dbReference>
<keyword evidence="4" id="KW-0808">Transferase</keyword>
<dbReference type="GO" id="GO:0008483">
    <property type="term" value="F:transaminase activity"/>
    <property type="evidence" value="ECO:0007669"/>
    <property type="project" value="UniProtKB-KW"/>
</dbReference>
<dbReference type="InterPro" id="IPR000653">
    <property type="entry name" value="DegT/StrS_aminotransferase"/>
</dbReference>
<evidence type="ECO:0000313" key="5">
    <source>
        <dbReference type="Proteomes" id="UP000660861"/>
    </source>
</evidence>
<reference evidence="4" key="1">
    <citation type="submission" date="2020-08" db="EMBL/GenBank/DDBJ databases">
        <title>Genome public.</title>
        <authorList>
            <person name="Liu C."/>
            <person name="Sun Q."/>
        </authorList>
    </citation>
    <scope>NUCLEOTIDE SEQUENCE</scope>
    <source>
        <strain evidence="4">NSJ-54</strain>
    </source>
</reference>
<name>A0A926IAU7_9FIRM</name>